<name>A0A6J7D9H7_9ZZZZ</name>
<dbReference type="AlphaFoldDB" id="A0A6J7D9H7"/>
<accession>A0A6J7D9H7</accession>
<sequence length="118" mass="12702">MPEPRDSEALAALMTLATRLRDTASAVASRADAAASGTVGRQQPTDEGPEDPWDSADFGAMADFFRLLGDTVPQELRSRLEGSTREALMALRALIDWYLERPDTAVDGESFEDSAPAS</sequence>
<gene>
    <name evidence="2" type="ORF">UFOPK3444_00519</name>
</gene>
<proteinExistence type="predicted"/>
<feature type="region of interest" description="Disordered" evidence="1">
    <location>
        <begin position="27"/>
        <end position="54"/>
    </location>
</feature>
<organism evidence="2">
    <name type="scientific">freshwater metagenome</name>
    <dbReference type="NCBI Taxonomy" id="449393"/>
    <lineage>
        <taxon>unclassified sequences</taxon>
        <taxon>metagenomes</taxon>
        <taxon>ecological metagenomes</taxon>
    </lineage>
</organism>
<feature type="compositionally biased region" description="Low complexity" evidence="1">
    <location>
        <begin position="27"/>
        <end position="36"/>
    </location>
</feature>
<evidence type="ECO:0000256" key="1">
    <source>
        <dbReference type="SAM" id="MobiDB-lite"/>
    </source>
</evidence>
<dbReference type="EMBL" id="CAFBLU010000006">
    <property type="protein sequence ID" value="CAB4867166.1"/>
    <property type="molecule type" value="Genomic_DNA"/>
</dbReference>
<reference evidence="2" key="1">
    <citation type="submission" date="2020-05" db="EMBL/GenBank/DDBJ databases">
        <authorList>
            <person name="Chiriac C."/>
            <person name="Salcher M."/>
            <person name="Ghai R."/>
            <person name="Kavagutti S V."/>
        </authorList>
    </citation>
    <scope>NUCLEOTIDE SEQUENCE</scope>
</reference>
<evidence type="ECO:0000313" key="2">
    <source>
        <dbReference type="EMBL" id="CAB4867166.1"/>
    </source>
</evidence>
<protein>
    <submittedName>
        <fullName evidence="2">Unannotated protein</fullName>
    </submittedName>
</protein>